<feature type="domain" description="AAA+ ATPase" evidence="3">
    <location>
        <begin position="19"/>
        <end position="166"/>
    </location>
</feature>
<dbReference type="EMBL" id="JAHKKG010000003">
    <property type="protein sequence ID" value="MBU2663857.1"/>
    <property type="molecule type" value="Genomic_DNA"/>
</dbReference>
<dbReference type="SUPFAM" id="SSF46894">
    <property type="entry name" value="C-terminal effector domain of the bipartite response regulators"/>
    <property type="match status" value="1"/>
</dbReference>
<accession>A0ABS5YK98</accession>
<feature type="domain" description="HTH luxR-type" evidence="4">
    <location>
        <begin position="784"/>
        <end position="841"/>
    </location>
</feature>
<organism evidence="5 6">
    <name type="scientific">Paractinoplanes bogorensis</name>
    <dbReference type="NCBI Taxonomy" id="1610840"/>
    <lineage>
        <taxon>Bacteria</taxon>
        <taxon>Bacillati</taxon>
        <taxon>Actinomycetota</taxon>
        <taxon>Actinomycetes</taxon>
        <taxon>Micromonosporales</taxon>
        <taxon>Micromonosporaceae</taxon>
        <taxon>Paractinoplanes</taxon>
    </lineage>
</organism>
<sequence>MRLIGRASVVGRILDSLGTVAVTVVTGPAGIGRSAVLTEIARQVEGPVVRIALTRHDRDEPGAVLARLANAVSRLTPHSFSGEERVEELLAARPGLTVLVDDAHLVDDESRAVLERMVRSTGPRWVLTMRAPVRPGPDLFDDENGTVLRGLVTGRLARIVPLPALTRASTVELTAARLGGARPHASLAGRVQRECRGVPAAVVAALDEWQRSGAVRVLDGHAYFLPAPAGGPSIDWLAGAAEPVRLVAKAAAVLHPTGDRLPALAARAYGLDLATVRSALRQLVTEGVLVPGWRFAVPYWAGAAGRSLAPYERGELARALVEAVWNDGASVPDTVLAEQLMRGGGAAEPVRAAAELERLGLVAIRRDTGVAARRLAAAAEMVPGPPRWTALAGAAGANAAYGDYEAARLGTDRLLGLGSEMSDLDMLEISLIHVAGLWGSRDPAVISGDAFGRTPVHRLIYRAHALTCLGRYAEAYGMLANDFGAWQRDEGREHARIVHATSGAMVGHPEHLRELIAHPRPDHRSHLMMIRMVTRTLLMLGDTVGAERLLRGERLALDQLPAQDRVLLTWQSGRWDEAMHHVRMALAGPDPDVPHGFMALLLGRGRLTAARQAVADARTDFCPMPHLLDAIDAMIAQILGDHELAARHVREGLMRAAERGTVAGTEELLLLSAQLAPSAGHAAAEAAADNAARQQTDRSRLLALLTRLSVEPTPELGAEAVAVARRLEQPWMLSVALATVVETGGDPALLPEAYEALNGLEALLDRYRLRGLMRRHNIPVPQRAVTVSENDRLLATLVADGASNRELATVLMTSARSVEGMLGRLFTRTGYRSRVDLAAAVLTGEFPTT</sequence>
<evidence type="ECO:0000256" key="1">
    <source>
        <dbReference type="ARBA" id="ARBA00022741"/>
    </source>
</evidence>
<protein>
    <recommendedName>
        <fullName evidence="7">HTH luxR-type domain-containing protein</fullName>
    </recommendedName>
</protein>
<dbReference type="SMART" id="SM00382">
    <property type="entry name" value="AAA"/>
    <property type="match status" value="1"/>
</dbReference>
<reference evidence="5 6" key="1">
    <citation type="submission" date="2021-06" db="EMBL/GenBank/DDBJ databases">
        <title>Actinoplanes lichenicola sp. nov., and Actinoplanes ovalisporus sp. nov., isolated from lichen in Thailand.</title>
        <authorList>
            <person name="Saeng-In P."/>
            <person name="Kanchanasin P."/>
            <person name="Yuki M."/>
            <person name="Kudo T."/>
            <person name="Ohkuma M."/>
            <person name="Phongsopitanun W."/>
            <person name="Tanasupawat S."/>
        </authorList>
    </citation>
    <scope>NUCLEOTIDE SEQUENCE [LARGE SCALE GENOMIC DNA]</scope>
    <source>
        <strain evidence="5 6">NBRC 110975</strain>
    </source>
</reference>
<dbReference type="SMART" id="SM00421">
    <property type="entry name" value="HTH_LUXR"/>
    <property type="match status" value="1"/>
</dbReference>
<dbReference type="InterPro" id="IPR027417">
    <property type="entry name" value="P-loop_NTPase"/>
</dbReference>
<dbReference type="Gene3D" id="1.10.10.10">
    <property type="entry name" value="Winged helix-like DNA-binding domain superfamily/Winged helix DNA-binding domain"/>
    <property type="match status" value="1"/>
</dbReference>
<evidence type="ECO:0000313" key="6">
    <source>
        <dbReference type="Proteomes" id="UP001519654"/>
    </source>
</evidence>
<comment type="caution">
    <text evidence="5">The sequence shown here is derived from an EMBL/GenBank/DDBJ whole genome shotgun (WGS) entry which is preliminary data.</text>
</comment>
<dbReference type="Proteomes" id="UP001519654">
    <property type="component" value="Unassembled WGS sequence"/>
</dbReference>
<dbReference type="PANTHER" id="PTHR16305">
    <property type="entry name" value="TESTICULAR SOLUBLE ADENYLYL CYCLASE"/>
    <property type="match status" value="1"/>
</dbReference>
<gene>
    <name evidence="5" type="ORF">KOI35_10190</name>
</gene>
<name>A0ABS5YK98_9ACTN</name>
<keyword evidence="1" id="KW-0547">Nucleotide-binding</keyword>
<keyword evidence="6" id="KW-1185">Reference proteome</keyword>
<dbReference type="RefSeq" id="WP_215785896.1">
    <property type="nucleotide sequence ID" value="NZ_JAHKKG010000003.1"/>
</dbReference>
<keyword evidence="2" id="KW-0067">ATP-binding</keyword>
<dbReference type="InterPro" id="IPR016032">
    <property type="entry name" value="Sig_transdc_resp-reg_C-effctor"/>
</dbReference>
<evidence type="ECO:0000259" key="4">
    <source>
        <dbReference type="SMART" id="SM00421"/>
    </source>
</evidence>
<evidence type="ECO:0000259" key="3">
    <source>
        <dbReference type="SMART" id="SM00382"/>
    </source>
</evidence>
<dbReference type="InterPro" id="IPR000792">
    <property type="entry name" value="Tscrpt_reg_LuxR_C"/>
</dbReference>
<evidence type="ECO:0008006" key="7">
    <source>
        <dbReference type="Google" id="ProtNLM"/>
    </source>
</evidence>
<dbReference type="InterPro" id="IPR036388">
    <property type="entry name" value="WH-like_DNA-bd_sf"/>
</dbReference>
<dbReference type="InterPro" id="IPR003593">
    <property type="entry name" value="AAA+_ATPase"/>
</dbReference>
<evidence type="ECO:0000313" key="5">
    <source>
        <dbReference type="EMBL" id="MBU2663857.1"/>
    </source>
</evidence>
<dbReference type="PANTHER" id="PTHR16305:SF28">
    <property type="entry name" value="GUANYLATE CYCLASE DOMAIN-CONTAINING PROTEIN"/>
    <property type="match status" value="1"/>
</dbReference>
<evidence type="ECO:0000256" key="2">
    <source>
        <dbReference type="ARBA" id="ARBA00022840"/>
    </source>
</evidence>
<proteinExistence type="predicted"/>
<dbReference type="SUPFAM" id="SSF52540">
    <property type="entry name" value="P-loop containing nucleoside triphosphate hydrolases"/>
    <property type="match status" value="1"/>
</dbReference>